<dbReference type="OrthoDB" id="9802426at2"/>
<dbReference type="GO" id="GO:0005829">
    <property type="term" value="C:cytosol"/>
    <property type="evidence" value="ECO:0007669"/>
    <property type="project" value="TreeGrafter"/>
</dbReference>
<evidence type="ECO:0000256" key="2">
    <source>
        <dbReference type="ARBA" id="ARBA00023012"/>
    </source>
</evidence>
<evidence type="ECO:0000259" key="9">
    <source>
        <dbReference type="PROSITE" id="PS51755"/>
    </source>
</evidence>
<dbReference type="InterPro" id="IPR011006">
    <property type="entry name" value="CheY-like_superfamily"/>
</dbReference>
<evidence type="ECO:0000259" key="8">
    <source>
        <dbReference type="PROSITE" id="PS50110"/>
    </source>
</evidence>
<dbReference type="Gene3D" id="1.10.10.10">
    <property type="entry name" value="Winged helix-like DNA-binding domain superfamily/Winged helix DNA-binding domain"/>
    <property type="match status" value="1"/>
</dbReference>
<dbReference type="InterPro" id="IPR001789">
    <property type="entry name" value="Sig_transdc_resp-reg_receiver"/>
</dbReference>
<gene>
    <name evidence="10" type="ORF">FKG94_06395</name>
</gene>
<keyword evidence="1 6" id="KW-0597">Phosphoprotein</keyword>
<dbReference type="Proteomes" id="UP000319732">
    <property type="component" value="Unassembled WGS sequence"/>
</dbReference>
<dbReference type="PROSITE" id="PS50110">
    <property type="entry name" value="RESPONSE_REGULATORY"/>
    <property type="match status" value="1"/>
</dbReference>
<dbReference type="InterPro" id="IPR039420">
    <property type="entry name" value="WalR-like"/>
</dbReference>
<sequence length="230" mass="25877">MKILLVEDDSLIAGLVSKALQAEGYNVEHVLNGEDGYLLLKRNKYDGLILDIMLPGMNGREICRKLREEGSRVPIVMLTALGSTQDIVRGLRFGADEYVTKPFDFKELLARLGTVIRRSCGETAVLNDWILTVDDLVFDRDALSLKRGATPIELTSMEYGLLELLMSQVGKVVTRTRILQNVWGLYTDPQTNIVEVYIRRLRVKIAPNGEPELIRTIRGRGYRMIATKGP</sequence>
<keyword evidence="4 7" id="KW-0238">DNA-binding</keyword>
<evidence type="ECO:0000313" key="10">
    <source>
        <dbReference type="EMBL" id="TQV84283.1"/>
    </source>
</evidence>
<dbReference type="CDD" id="cd17574">
    <property type="entry name" value="REC_OmpR"/>
    <property type="match status" value="1"/>
</dbReference>
<dbReference type="CDD" id="cd00383">
    <property type="entry name" value="trans_reg_C"/>
    <property type="match status" value="1"/>
</dbReference>
<dbReference type="InterPro" id="IPR016032">
    <property type="entry name" value="Sig_transdc_resp-reg_C-effctor"/>
</dbReference>
<feature type="modified residue" description="4-aspartylphosphate" evidence="6">
    <location>
        <position position="51"/>
    </location>
</feature>
<dbReference type="InterPro" id="IPR001867">
    <property type="entry name" value="OmpR/PhoB-type_DNA-bd"/>
</dbReference>
<dbReference type="GO" id="GO:0006355">
    <property type="term" value="P:regulation of DNA-templated transcription"/>
    <property type="evidence" value="ECO:0007669"/>
    <property type="project" value="InterPro"/>
</dbReference>
<dbReference type="PANTHER" id="PTHR48111">
    <property type="entry name" value="REGULATOR OF RPOS"/>
    <property type="match status" value="1"/>
</dbReference>
<dbReference type="SMART" id="SM00862">
    <property type="entry name" value="Trans_reg_C"/>
    <property type="match status" value="1"/>
</dbReference>
<dbReference type="Gene3D" id="6.10.250.690">
    <property type="match status" value="1"/>
</dbReference>
<dbReference type="InterPro" id="IPR036388">
    <property type="entry name" value="WH-like_DNA-bd_sf"/>
</dbReference>
<reference evidence="10 11" key="1">
    <citation type="submission" date="2019-06" db="EMBL/GenBank/DDBJ databases">
        <title>Whole genome sequence for Cellvibrionaceae sp. R142.</title>
        <authorList>
            <person name="Wang G."/>
        </authorList>
    </citation>
    <scope>NUCLEOTIDE SEQUENCE [LARGE SCALE GENOMIC DNA]</scope>
    <source>
        <strain evidence="10 11">R142</strain>
    </source>
</reference>
<evidence type="ECO:0000256" key="7">
    <source>
        <dbReference type="PROSITE-ProRule" id="PRU01091"/>
    </source>
</evidence>
<dbReference type="Pfam" id="PF00072">
    <property type="entry name" value="Response_reg"/>
    <property type="match status" value="1"/>
</dbReference>
<dbReference type="Pfam" id="PF00486">
    <property type="entry name" value="Trans_reg_C"/>
    <property type="match status" value="1"/>
</dbReference>
<keyword evidence="2" id="KW-0902">Two-component regulatory system</keyword>
<keyword evidence="3" id="KW-0805">Transcription regulation</keyword>
<feature type="DNA-binding region" description="OmpR/PhoB-type" evidence="7">
    <location>
        <begin position="128"/>
        <end position="226"/>
    </location>
</feature>
<dbReference type="PROSITE" id="PS51755">
    <property type="entry name" value="OMPR_PHOB"/>
    <property type="match status" value="1"/>
</dbReference>
<accession>A0A545U4F7</accession>
<evidence type="ECO:0000256" key="3">
    <source>
        <dbReference type="ARBA" id="ARBA00023015"/>
    </source>
</evidence>
<feature type="domain" description="OmpR/PhoB-type" evidence="9">
    <location>
        <begin position="128"/>
        <end position="226"/>
    </location>
</feature>
<keyword evidence="5" id="KW-0804">Transcription</keyword>
<keyword evidence="11" id="KW-1185">Reference proteome</keyword>
<dbReference type="Gene3D" id="3.40.50.2300">
    <property type="match status" value="1"/>
</dbReference>
<protein>
    <submittedName>
        <fullName evidence="10">Response regulator transcription factor</fullName>
    </submittedName>
</protein>
<organism evidence="10 11">
    <name type="scientific">Exilibacterium tricleocarpae</name>
    <dbReference type="NCBI Taxonomy" id="2591008"/>
    <lineage>
        <taxon>Bacteria</taxon>
        <taxon>Pseudomonadati</taxon>
        <taxon>Pseudomonadota</taxon>
        <taxon>Gammaproteobacteria</taxon>
        <taxon>Cellvibrionales</taxon>
        <taxon>Cellvibrionaceae</taxon>
        <taxon>Exilibacterium</taxon>
    </lineage>
</organism>
<proteinExistence type="predicted"/>
<dbReference type="GO" id="GO:0032993">
    <property type="term" value="C:protein-DNA complex"/>
    <property type="evidence" value="ECO:0007669"/>
    <property type="project" value="TreeGrafter"/>
</dbReference>
<dbReference type="GO" id="GO:0000156">
    <property type="term" value="F:phosphorelay response regulator activity"/>
    <property type="evidence" value="ECO:0007669"/>
    <property type="project" value="TreeGrafter"/>
</dbReference>
<dbReference type="SUPFAM" id="SSF52172">
    <property type="entry name" value="CheY-like"/>
    <property type="match status" value="1"/>
</dbReference>
<dbReference type="SUPFAM" id="SSF46894">
    <property type="entry name" value="C-terminal effector domain of the bipartite response regulators"/>
    <property type="match status" value="1"/>
</dbReference>
<evidence type="ECO:0000256" key="1">
    <source>
        <dbReference type="ARBA" id="ARBA00022553"/>
    </source>
</evidence>
<dbReference type="FunFam" id="3.40.50.2300:FF:000001">
    <property type="entry name" value="DNA-binding response regulator PhoB"/>
    <property type="match status" value="1"/>
</dbReference>
<evidence type="ECO:0000256" key="5">
    <source>
        <dbReference type="ARBA" id="ARBA00023163"/>
    </source>
</evidence>
<evidence type="ECO:0000256" key="4">
    <source>
        <dbReference type="ARBA" id="ARBA00023125"/>
    </source>
</evidence>
<comment type="caution">
    <text evidence="10">The sequence shown here is derived from an EMBL/GenBank/DDBJ whole genome shotgun (WGS) entry which is preliminary data.</text>
</comment>
<dbReference type="RefSeq" id="WP_142903362.1">
    <property type="nucleotide sequence ID" value="NZ_ML660089.1"/>
</dbReference>
<evidence type="ECO:0000313" key="11">
    <source>
        <dbReference type="Proteomes" id="UP000319732"/>
    </source>
</evidence>
<dbReference type="SMART" id="SM00448">
    <property type="entry name" value="REC"/>
    <property type="match status" value="1"/>
</dbReference>
<dbReference type="AlphaFoldDB" id="A0A545U4F7"/>
<dbReference type="GO" id="GO:0000976">
    <property type="term" value="F:transcription cis-regulatory region binding"/>
    <property type="evidence" value="ECO:0007669"/>
    <property type="project" value="TreeGrafter"/>
</dbReference>
<dbReference type="EMBL" id="VHSG01000006">
    <property type="protein sequence ID" value="TQV84283.1"/>
    <property type="molecule type" value="Genomic_DNA"/>
</dbReference>
<dbReference type="PANTHER" id="PTHR48111:SF22">
    <property type="entry name" value="REGULATOR OF RPOS"/>
    <property type="match status" value="1"/>
</dbReference>
<name>A0A545U4F7_9GAMM</name>
<feature type="domain" description="Response regulatory" evidence="8">
    <location>
        <begin position="2"/>
        <end position="116"/>
    </location>
</feature>
<evidence type="ECO:0000256" key="6">
    <source>
        <dbReference type="PROSITE-ProRule" id="PRU00169"/>
    </source>
</evidence>